<dbReference type="InterPro" id="IPR012545">
    <property type="entry name" value="DUF1697"/>
</dbReference>
<organism evidence="1 2">
    <name type="scientific">Paenibacillus puldeungensis</name>
    <dbReference type="NCBI Taxonomy" id="696536"/>
    <lineage>
        <taxon>Bacteria</taxon>
        <taxon>Bacillati</taxon>
        <taxon>Bacillota</taxon>
        <taxon>Bacilli</taxon>
        <taxon>Bacillales</taxon>
        <taxon>Paenibacillaceae</taxon>
        <taxon>Paenibacillus</taxon>
    </lineage>
</organism>
<dbReference type="Proteomes" id="UP001597262">
    <property type="component" value="Unassembled WGS sequence"/>
</dbReference>
<protein>
    <submittedName>
        <fullName evidence="1">DUF1697 domain-containing protein</fullName>
    </submittedName>
</protein>
<dbReference type="PANTHER" id="PTHR36439:SF1">
    <property type="entry name" value="DUF1697 DOMAIN-CONTAINING PROTEIN"/>
    <property type="match status" value="1"/>
</dbReference>
<dbReference type="EMBL" id="JBHTLM010000023">
    <property type="protein sequence ID" value="MFD1178987.1"/>
    <property type="molecule type" value="Genomic_DNA"/>
</dbReference>
<dbReference type="Gene3D" id="3.30.70.1280">
    <property type="entry name" value="SP0830-like domains"/>
    <property type="match status" value="1"/>
</dbReference>
<gene>
    <name evidence="1" type="ORF">ACFQ3W_22165</name>
</gene>
<reference evidence="2" key="1">
    <citation type="journal article" date="2019" name="Int. J. Syst. Evol. Microbiol.">
        <title>The Global Catalogue of Microorganisms (GCM) 10K type strain sequencing project: providing services to taxonomists for standard genome sequencing and annotation.</title>
        <authorList>
            <consortium name="The Broad Institute Genomics Platform"/>
            <consortium name="The Broad Institute Genome Sequencing Center for Infectious Disease"/>
            <person name="Wu L."/>
            <person name="Ma J."/>
        </authorList>
    </citation>
    <scope>NUCLEOTIDE SEQUENCE [LARGE SCALE GENOMIC DNA]</scope>
    <source>
        <strain evidence="2">CCUG 59189</strain>
    </source>
</reference>
<sequence length="185" mass="20592">MTIYIALLRGINVGGKNMIKMAELKRTLMNSGLHEVQTYIQSGNVLFQSDEGEESLRFCIEQAILTDFGFPVTVVLRTAEEMKQIADTCPFSPAEISAAEATATGECLHIAFLSKEPSQESVQKLGGYKNQNEDFRIIGREIYMLFSDSIRNSKLANHLPKLDVPATARNWKTLMKLVSLAEAMT</sequence>
<dbReference type="SUPFAM" id="SSF160379">
    <property type="entry name" value="SP0830-like"/>
    <property type="match status" value="1"/>
</dbReference>
<dbReference type="PANTHER" id="PTHR36439">
    <property type="entry name" value="BLL4334 PROTEIN"/>
    <property type="match status" value="1"/>
</dbReference>
<dbReference type="Pfam" id="PF08002">
    <property type="entry name" value="DUF1697"/>
    <property type="match status" value="1"/>
</dbReference>
<comment type="caution">
    <text evidence="1">The sequence shown here is derived from an EMBL/GenBank/DDBJ whole genome shotgun (WGS) entry which is preliminary data.</text>
</comment>
<dbReference type="PIRSF" id="PIRSF008502">
    <property type="entry name" value="UCP008502"/>
    <property type="match status" value="1"/>
</dbReference>
<accession>A0ABW3S2H8</accession>
<evidence type="ECO:0000313" key="1">
    <source>
        <dbReference type="EMBL" id="MFD1178987.1"/>
    </source>
</evidence>
<keyword evidence="2" id="KW-1185">Reference proteome</keyword>
<name>A0ABW3S2H8_9BACL</name>
<proteinExistence type="predicted"/>
<evidence type="ECO:0000313" key="2">
    <source>
        <dbReference type="Proteomes" id="UP001597262"/>
    </source>
</evidence>
<dbReference type="RefSeq" id="WP_379321416.1">
    <property type="nucleotide sequence ID" value="NZ_JBHTLM010000023.1"/>
</dbReference>